<feature type="transmembrane region" description="Helical" evidence="1">
    <location>
        <begin position="337"/>
        <end position="361"/>
    </location>
</feature>
<dbReference type="Proteomes" id="UP000590749">
    <property type="component" value="Unassembled WGS sequence"/>
</dbReference>
<feature type="transmembrane region" description="Helical" evidence="1">
    <location>
        <begin position="162"/>
        <end position="184"/>
    </location>
</feature>
<dbReference type="Gene3D" id="1.20.1250.20">
    <property type="entry name" value="MFS general substrate transporter like domains"/>
    <property type="match status" value="1"/>
</dbReference>
<comment type="caution">
    <text evidence="2">The sequence shown here is derived from an EMBL/GenBank/DDBJ whole genome shotgun (WGS) entry which is preliminary data.</text>
</comment>
<name>A0A7W5ASP0_9ACTN</name>
<feature type="transmembrane region" description="Helical" evidence="1">
    <location>
        <begin position="237"/>
        <end position="257"/>
    </location>
</feature>
<accession>A0A7W5ASP0</accession>
<sequence>MKRISPSLLIGSNVVVDAFGTATFLAGIGFFVIGSLGATPTQVLHWLTIGTFAGIGVSFFASAMVDSLGPKRVLLAVQCAQFFTYFGLLFVDSVTLVLVLCGLGAALTRVTSPVRGALPPAYLDKEQLLQFKAKVKVWVVAVTILGGGVSAAAALLDEHGALLAIPAVNCASFLAAMALTLMLPERKNTQWNRVSFRPPSLGILLTASVFALIVGFGSAPDSAVAVLAAGKEGIPPAIVAIGAVVGFAVALAGQRVLKGRESLVRQHLGATLLVALIVEGLAAIAMAIVSFRDAPAIISLILIAVGLTLAEIALIGVTYAMWDAQYSVGDDSDRGRIIGVFSIATSVGFALSPALASALFFSHPASAITTASIIILFCLVATLRMRKNVGPPGHRGSSRLSGVR</sequence>
<evidence type="ECO:0000313" key="3">
    <source>
        <dbReference type="Proteomes" id="UP000590749"/>
    </source>
</evidence>
<evidence type="ECO:0000313" key="2">
    <source>
        <dbReference type="EMBL" id="MBB3101601.1"/>
    </source>
</evidence>
<keyword evidence="1" id="KW-1133">Transmembrane helix</keyword>
<keyword evidence="1" id="KW-0472">Membrane</keyword>
<feature type="transmembrane region" description="Helical" evidence="1">
    <location>
        <begin position="367"/>
        <end position="385"/>
    </location>
</feature>
<keyword evidence="1" id="KW-0812">Transmembrane</keyword>
<reference evidence="2 3" key="1">
    <citation type="submission" date="2020-08" db="EMBL/GenBank/DDBJ databases">
        <title>Genomic Encyclopedia of Type Strains, Phase III (KMG-III): the genomes of soil and plant-associated and newly described type strains.</title>
        <authorList>
            <person name="Whitman W."/>
        </authorList>
    </citation>
    <scope>NUCLEOTIDE SEQUENCE [LARGE SCALE GENOMIC DNA]</scope>
    <source>
        <strain evidence="2 3">CECT 3287</strain>
    </source>
</reference>
<gene>
    <name evidence="2" type="ORF">FHR83_009330</name>
</gene>
<feature type="transmembrane region" description="Helical" evidence="1">
    <location>
        <begin position="12"/>
        <end position="37"/>
    </location>
</feature>
<feature type="transmembrane region" description="Helical" evidence="1">
    <location>
        <begin position="196"/>
        <end position="217"/>
    </location>
</feature>
<protein>
    <recommendedName>
        <fullName evidence="4">Major Facilitator Superfamily protein</fullName>
    </recommendedName>
</protein>
<keyword evidence="3" id="KW-1185">Reference proteome</keyword>
<organism evidence="2 3">
    <name type="scientific">Actinoplanes campanulatus</name>
    <dbReference type="NCBI Taxonomy" id="113559"/>
    <lineage>
        <taxon>Bacteria</taxon>
        <taxon>Bacillati</taxon>
        <taxon>Actinomycetota</taxon>
        <taxon>Actinomycetes</taxon>
        <taxon>Micromonosporales</taxon>
        <taxon>Micromonosporaceae</taxon>
        <taxon>Actinoplanes</taxon>
    </lineage>
</organism>
<dbReference type="EMBL" id="JACHXF010000042">
    <property type="protein sequence ID" value="MBB3101601.1"/>
    <property type="molecule type" value="Genomic_DNA"/>
</dbReference>
<feature type="transmembrane region" description="Helical" evidence="1">
    <location>
        <begin position="269"/>
        <end position="291"/>
    </location>
</feature>
<proteinExistence type="predicted"/>
<feature type="transmembrane region" description="Helical" evidence="1">
    <location>
        <begin position="43"/>
        <end position="61"/>
    </location>
</feature>
<dbReference type="SUPFAM" id="SSF103473">
    <property type="entry name" value="MFS general substrate transporter"/>
    <property type="match status" value="1"/>
</dbReference>
<dbReference type="AlphaFoldDB" id="A0A7W5ASP0"/>
<evidence type="ECO:0000256" key="1">
    <source>
        <dbReference type="SAM" id="Phobius"/>
    </source>
</evidence>
<feature type="transmembrane region" description="Helical" evidence="1">
    <location>
        <begin position="297"/>
        <end position="317"/>
    </location>
</feature>
<evidence type="ECO:0008006" key="4">
    <source>
        <dbReference type="Google" id="ProtNLM"/>
    </source>
</evidence>
<feature type="transmembrane region" description="Helical" evidence="1">
    <location>
        <begin position="96"/>
        <end position="114"/>
    </location>
</feature>
<dbReference type="InterPro" id="IPR036259">
    <property type="entry name" value="MFS_trans_sf"/>
</dbReference>
<feature type="transmembrane region" description="Helical" evidence="1">
    <location>
        <begin position="135"/>
        <end position="156"/>
    </location>
</feature>
<dbReference type="RefSeq" id="WP_183228003.1">
    <property type="nucleotide sequence ID" value="NZ_BMPW01000035.1"/>
</dbReference>